<feature type="compositionally biased region" description="Basic residues" evidence="1">
    <location>
        <begin position="767"/>
        <end position="777"/>
    </location>
</feature>
<feature type="region of interest" description="Disordered" evidence="1">
    <location>
        <begin position="581"/>
        <end position="601"/>
    </location>
</feature>
<feature type="compositionally biased region" description="Basic residues" evidence="1">
    <location>
        <begin position="709"/>
        <end position="721"/>
    </location>
</feature>
<evidence type="ECO:0000313" key="2">
    <source>
        <dbReference type="EMBL" id="RUS71040.1"/>
    </source>
</evidence>
<feature type="region of interest" description="Disordered" evidence="1">
    <location>
        <begin position="409"/>
        <end position="446"/>
    </location>
</feature>
<dbReference type="AlphaFoldDB" id="A0A3S1AZB2"/>
<feature type="compositionally biased region" description="Polar residues" evidence="1">
    <location>
        <begin position="650"/>
        <end position="667"/>
    </location>
</feature>
<gene>
    <name evidence="2" type="ORF">EGW08_021198</name>
</gene>
<sequence length="849" mass="96072">MGLDLFPYLEDHACLFVHNGKIFKLKLNYADHPIDPKERADFHECLSREQAHNQLEEVLRAVLYILERDGCIVPIQTNNFTVYPTTSPWQLGKKIEFSVDGKVMLCYPDCLKFRVHLKEMSMASNENNNRSSASNKTLEQEQKGLSLLRENDHPSGCIQAKDKLPQAISLESDSSKIQSIPVLHTPCLGASNDAKNLVPPKKRSNKLSMFCKQSIDDSAQQLHALSAVNKSTKICLELNPTVRLADVMKVRNATVDTSVRRSRVDPSETSEVQSQSISTTYKLRPRQIEKPEVVASLLSSPDPILGKGLDCRHKDKQEKDTNTFCKNVLHWMASGKQRKGNTLYKKQEMGGSVIEPNAREVDNPEAYQSVRIESDMPEISKGHRGTEEQATEQNADAVIRVARVSIKKYRHQKTQSLKAKQTFDENGDGAVGNEGKESPQKKSLDREKNRPWRNFFCFEMQDSDMVEVHNNGSVITSPSYSSAGQGRKRRNKSPVQYDNKLDGRNNSEVKKQRQQILRSCSPKKKLYNSETGFGSFRNLNITEGYRSPQILKESSTTSQYYRQKLCEKQKIRTELKTVCAEGDSAKRNSQTRSSPRLGNKLNSNNIVTLYTNFIETASHLQPNLRSPKGTSGHELPTVETKQHTVKRSAHQTQNLSVRKSPKQSANGRMSEPIVSKKITRNSPNLRKRKSDLQNRYRASTSSTLSSPRPTRRHVGVRKSNIKRSASQVKTFNRARNRMLAAKDGVWLLDSGYEKLPKPRASQSHNALTKKMRERRARSTTPSQSYSDGFLSSSSERVLSSASSSSLKRPVLSLPPEPQGEAPQQEQPQRLRQPFKFWQFFSQFLRASPK</sequence>
<feature type="compositionally biased region" description="Low complexity" evidence="1">
    <location>
        <begin position="818"/>
        <end position="829"/>
    </location>
</feature>
<evidence type="ECO:0000256" key="1">
    <source>
        <dbReference type="SAM" id="MobiDB-lite"/>
    </source>
</evidence>
<reference evidence="2 3" key="1">
    <citation type="submission" date="2019-01" db="EMBL/GenBank/DDBJ databases">
        <title>A draft genome assembly of the solar-powered sea slug Elysia chlorotica.</title>
        <authorList>
            <person name="Cai H."/>
            <person name="Li Q."/>
            <person name="Fang X."/>
            <person name="Li J."/>
            <person name="Curtis N.E."/>
            <person name="Altenburger A."/>
            <person name="Shibata T."/>
            <person name="Feng M."/>
            <person name="Maeda T."/>
            <person name="Schwartz J.A."/>
            <person name="Shigenobu S."/>
            <person name="Lundholm N."/>
            <person name="Nishiyama T."/>
            <person name="Yang H."/>
            <person name="Hasebe M."/>
            <person name="Li S."/>
            <person name="Pierce S.K."/>
            <person name="Wang J."/>
        </authorList>
    </citation>
    <scope>NUCLEOTIDE SEQUENCE [LARGE SCALE GENOMIC DNA]</scope>
    <source>
        <strain evidence="2">EC2010</strain>
        <tissue evidence="2">Whole organism of an adult</tissue>
    </source>
</reference>
<accession>A0A3S1AZB2</accession>
<organism evidence="2 3">
    <name type="scientific">Elysia chlorotica</name>
    <name type="common">Eastern emerald elysia</name>
    <name type="synonym">Sea slug</name>
    <dbReference type="NCBI Taxonomy" id="188477"/>
    <lineage>
        <taxon>Eukaryota</taxon>
        <taxon>Metazoa</taxon>
        <taxon>Spiralia</taxon>
        <taxon>Lophotrochozoa</taxon>
        <taxon>Mollusca</taxon>
        <taxon>Gastropoda</taxon>
        <taxon>Heterobranchia</taxon>
        <taxon>Euthyneura</taxon>
        <taxon>Panpulmonata</taxon>
        <taxon>Sacoglossa</taxon>
        <taxon>Placobranchoidea</taxon>
        <taxon>Plakobranchidae</taxon>
        <taxon>Elysia</taxon>
    </lineage>
</organism>
<protein>
    <submittedName>
        <fullName evidence="2">Uncharacterized protein</fullName>
    </submittedName>
</protein>
<proteinExistence type="predicted"/>
<feature type="region of interest" description="Disordered" evidence="1">
    <location>
        <begin position="755"/>
        <end position="829"/>
    </location>
</feature>
<feature type="region of interest" description="Disordered" evidence="1">
    <location>
        <begin position="475"/>
        <end position="516"/>
    </location>
</feature>
<feature type="compositionally biased region" description="Basic and acidic residues" evidence="1">
    <location>
        <begin position="499"/>
        <end position="511"/>
    </location>
</feature>
<dbReference type="Proteomes" id="UP000271974">
    <property type="component" value="Unassembled WGS sequence"/>
</dbReference>
<keyword evidence="3" id="KW-1185">Reference proteome</keyword>
<feature type="compositionally biased region" description="Low complexity" evidence="1">
    <location>
        <begin position="790"/>
        <end position="811"/>
    </location>
</feature>
<comment type="caution">
    <text evidence="2">The sequence shown here is derived from an EMBL/GenBank/DDBJ whole genome shotgun (WGS) entry which is preliminary data.</text>
</comment>
<feature type="compositionally biased region" description="Polar residues" evidence="1">
    <location>
        <begin position="587"/>
        <end position="601"/>
    </location>
</feature>
<evidence type="ECO:0000313" key="3">
    <source>
        <dbReference type="Proteomes" id="UP000271974"/>
    </source>
</evidence>
<name>A0A3S1AZB2_ELYCH</name>
<feature type="region of interest" description="Disordered" evidence="1">
    <location>
        <begin position="621"/>
        <end position="729"/>
    </location>
</feature>
<dbReference type="EMBL" id="RQTK01001282">
    <property type="protein sequence ID" value="RUS71040.1"/>
    <property type="molecule type" value="Genomic_DNA"/>
</dbReference>
<dbReference type="OrthoDB" id="6162963at2759"/>
<feature type="compositionally biased region" description="Low complexity" evidence="1">
    <location>
        <begin position="695"/>
        <end position="708"/>
    </location>
</feature>
<feature type="compositionally biased region" description="Basic and acidic residues" evidence="1">
    <location>
        <begin position="434"/>
        <end position="446"/>
    </location>
</feature>
<feature type="compositionally biased region" description="Polar residues" evidence="1">
    <location>
        <begin position="475"/>
        <end position="484"/>
    </location>
</feature>